<dbReference type="CDD" id="cd14256">
    <property type="entry name" value="Dockerin_I"/>
    <property type="match status" value="1"/>
</dbReference>
<evidence type="ECO:0000256" key="6">
    <source>
        <dbReference type="ARBA" id="ARBA00023295"/>
    </source>
</evidence>
<accession>A0ABX1ZKW5</accession>
<organism evidence="12 13">
    <name type="scientific">Paenibacillus planticolens</name>
    <dbReference type="NCBI Taxonomy" id="2654976"/>
    <lineage>
        <taxon>Bacteria</taxon>
        <taxon>Bacillati</taxon>
        <taxon>Bacillota</taxon>
        <taxon>Bacilli</taxon>
        <taxon>Bacillales</taxon>
        <taxon>Paenibacillaceae</taxon>
        <taxon>Paenibacillus</taxon>
    </lineage>
</organism>
<feature type="domain" description="EF-hand" evidence="9">
    <location>
        <begin position="1286"/>
        <end position="1314"/>
    </location>
</feature>
<dbReference type="PRINTS" id="PR00741">
    <property type="entry name" value="GLHYDRLASE29"/>
</dbReference>
<dbReference type="PROSITE" id="PS50022">
    <property type="entry name" value="FA58C_3"/>
    <property type="match status" value="2"/>
</dbReference>
<evidence type="ECO:0000259" key="11">
    <source>
        <dbReference type="PROSITE" id="PS51766"/>
    </source>
</evidence>
<comment type="function">
    <text evidence="1">Alpha-L-fucosidase is responsible for hydrolyzing the alpha-1,6-linked fucose joined to the reducing-end N-acetylglucosamine of the carbohydrate moieties of glycoproteins.</text>
</comment>
<reference evidence="12 13" key="1">
    <citation type="submission" date="2019-10" db="EMBL/GenBank/DDBJ databases">
        <title>Description of Paenibacillus pedi sp. nov.</title>
        <authorList>
            <person name="Carlier A."/>
            <person name="Qi S."/>
        </authorList>
    </citation>
    <scope>NUCLEOTIDE SEQUENCE [LARGE SCALE GENOMIC DNA]</scope>
    <source>
        <strain evidence="12 13">LMG 31457</strain>
    </source>
</reference>
<dbReference type="InterPro" id="IPR032179">
    <property type="entry name" value="Cry22Aa_Ig-like"/>
</dbReference>
<evidence type="ECO:0000259" key="10">
    <source>
        <dbReference type="PROSITE" id="PS51175"/>
    </source>
</evidence>
<dbReference type="CDD" id="cd08547">
    <property type="entry name" value="Type_II_cohesin"/>
    <property type="match status" value="1"/>
</dbReference>
<dbReference type="PROSITE" id="PS00018">
    <property type="entry name" value="EF_HAND_1"/>
    <property type="match status" value="2"/>
</dbReference>
<evidence type="ECO:0000256" key="5">
    <source>
        <dbReference type="ARBA" id="ARBA00022801"/>
    </source>
</evidence>
<dbReference type="InterPro" id="IPR017853">
    <property type="entry name" value="GH"/>
</dbReference>
<evidence type="ECO:0000259" key="8">
    <source>
        <dbReference type="PROSITE" id="PS50022"/>
    </source>
</evidence>
<dbReference type="EC" id="3.2.1.51" evidence="3"/>
<dbReference type="InterPro" id="IPR005084">
    <property type="entry name" value="CBM6"/>
</dbReference>
<dbReference type="PANTHER" id="PTHR10030:SF37">
    <property type="entry name" value="ALPHA-L-FUCOSIDASE-RELATED"/>
    <property type="match status" value="1"/>
</dbReference>
<dbReference type="InterPro" id="IPR036439">
    <property type="entry name" value="Dockerin_dom_sf"/>
</dbReference>
<dbReference type="SUPFAM" id="SSF51445">
    <property type="entry name" value="(Trans)glycosidases"/>
    <property type="match status" value="1"/>
</dbReference>
<dbReference type="Pfam" id="PF00963">
    <property type="entry name" value="Cohesin"/>
    <property type="match status" value="1"/>
</dbReference>
<evidence type="ECO:0000313" key="13">
    <source>
        <dbReference type="Proteomes" id="UP000618579"/>
    </source>
</evidence>
<protein>
    <recommendedName>
        <fullName evidence="3">alpha-L-fucosidase</fullName>
        <ecNumber evidence="3">3.2.1.51</ecNumber>
    </recommendedName>
</protein>
<dbReference type="InterPro" id="IPR006584">
    <property type="entry name" value="Cellulose-bd_IV"/>
</dbReference>
<evidence type="ECO:0000256" key="3">
    <source>
        <dbReference type="ARBA" id="ARBA00012662"/>
    </source>
</evidence>
<dbReference type="PROSITE" id="PS51175">
    <property type="entry name" value="CBM6"/>
    <property type="match status" value="1"/>
</dbReference>
<feature type="signal peptide" evidence="7">
    <location>
        <begin position="1"/>
        <end position="28"/>
    </location>
</feature>
<dbReference type="Gene3D" id="3.20.20.80">
    <property type="entry name" value="Glycosidases"/>
    <property type="match status" value="1"/>
</dbReference>
<dbReference type="Pfam" id="PF07554">
    <property type="entry name" value="FIVAR"/>
    <property type="match status" value="1"/>
</dbReference>
<dbReference type="InterPro" id="IPR016286">
    <property type="entry name" value="FUC_metazoa-typ"/>
</dbReference>
<comment type="similarity">
    <text evidence="2">Belongs to the glycosyl hydrolase 29 family.</text>
</comment>
<dbReference type="Gene3D" id="1.20.1270.90">
    <property type="entry name" value="AF1782-like"/>
    <property type="match status" value="1"/>
</dbReference>
<dbReference type="PROSITE" id="PS51766">
    <property type="entry name" value="DOCKERIN"/>
    <property type="match status" value="1"/>
</dbReference>
<dbReference type="SUPFAM" id="SSF63446">
    <property type="entry name" value="Type I dockerin domain"/>
    <property type="match status" value="1"/>
</dbReference>
<gene>
    <name evidence="12" type="ORF">GC097_11975</name>
</gene>
<feature type="domain" description="Dockerin" evidence="11">
    <location>
        <begin position="1251"/>
        <end position="1315"/>
    </location>
</feature>
<dbReference type="InterPro" id="IPR008979">
    <property type="entry name" value="Galactose-bd-like_sf"/>
</dbReference>
<dbReference type="Pfam" id="PF16403">
    <property type="entry name" value="Bact_surface_Ig-like"/>
    <property type="match status" value="1"/>
</dbReference>
<sequence length="1315" mass="143384">MLLKRIKKTAAILVAAVLMSGITLNVMASEHVPAEPLSQSNVAPSPVQIIHAQTYNDKSGNIITEKNLAPDGESIRSNGIGNWVKYSSVDFGNGSFDYMMAVLSSSGGKSVDIRIDSPNGKLIGTLNLSATGGVYKEQYASISPVFEKHDVYLVFSDSADVSISWFVFGKNPDKETEAGKTERMKWFQDARFGQFIHWGAYSVLAGTYNGVRTSGDSEWIMSNMRIPKDDYLAQAVQPLNPTQYNAKDWVDLMKKAGQQYVVITSKHHDGFSMFDTQVNHFKDWSIVNTSAYGKDPMLELSKEAKKQGIKFGFYYSIMDWSHPSQDNTGQFSNNMKPGMKDQYVSEMKAQLRELIEKYDPALLWFDGEWNSWWTKQDGRDLYKYLRTIKNDLVINNRVGKKEEDDGDYGTPERTIPANGLPYPWETCQTIADSWGYRSWDSYKSAKTLVTELVSTSSKGGNYLLNIGPMANGLIPDQSIDRLTAVGKWLDAFGESIYGTKPNVFSSKPSWGYVTTKPGKVYLHVMDWPTNGKLEVPKLANRINHVNLLNKPDGSLSYTMKADDLEISVPTSAPNDIDSVIVIDVAGDPQGFPSPFASLPDLALNKTASANVQYSSSYSAAKAVDGDPGTRWAAPDAIRPDGWWLEVNFGSQTTFNSLMIDEWFDDDDHMPRITNYKIQYDDGGQWKDAYTGTTIGAGKMIMLDQPVTSSKVRLYILSVRTQPVRGPTINDLKVYNYQGASPDLALNKPASANTQWSSSYSAAKAVDGDPGTRWATPDENRPDGWWLEVNLGSQTTFNSLLIDEWYDDDAHVPRVTSYKIQYDDGGQWKDAYTGTTIGSGKVITLEQPVTSSKVRLHILTVRTEPLHGPTINDFKVFNYQASSIKPVITILGDKTVKIVAGDTYTDAGATAIDYKYGDISDQLSVNPAALDTSNPGIYTVTYNVKNEEGTSALEASRKVIVAPKAVTITSGSGTITVRNAMDTARLKLYNRSNQVVDEHDASQSLQFTSVPAAAGYYVTQTVNGIESSPSNIVQVGDSQSVGATLTGPASVISGQPLSLTFGLSSVSEAIYAEDVTFTYDPLKADFVSVETLHEGLQIIDKKAGDGQIRILAASLGGAHAVSGDGDLLKLNFLTKPVSEKASAETSFALTKAVIAASDGKETELQAITHNVTITHVDKSALVDLIASAQRTHDAATEGGSTGQYPAGSKAKLQEAINQAQTVANNTAATEQQVQQAAGDLNAALQSFLNSVVTTKPGDLNGNGTVSIGDLAMLAKEYGKDSTDPDWERIKHMDFNGDGKIDIADLALLARMILEDV</sequence>
<keyword evidence="5" id="KW-0378">Hydrolase</keyword>
<evidence type="ECO:0000256" key="2">
    <source>
        <dbReference type="ARBA" id="ARBA00007951"/>
    </source>
</evidence>
<dbReference type="Pfam" id="PF01120">
    <property type="entry name" value="Alpha_L_fucos"/>
    <property type="match status" value="1"/>
</dbReference>
<dbReference type="InterPro" id="IPR057739">
    <property type="entry name" value="Glyco_hydro_29_N"/>
</dbReference>
<evidence type="ECO:0000256" key="7">
    <source>
        <dbReference type="SAM" id="SignalP"/>
    </source>
</evidence>
<dbReference type="SUPFAM" id="SSF49785">
    <property type="entry name" value="Galactose-binding domain-like"/>
    <property type="match status" value="3"/>
</dbReference>
<dbReference type="InterPro" id="IPR013780">
    <property type="entry name" value="Glyco_hydro_b"/>
</dbReference>
<dbReference type="Pfam" id="PF00404">
    <property type="entry name" value="Dockerin_1"/>
    <property type="match status" value="1"/>
</dbReference>
<keyword evidence="6" id="KW-0326">Glycosidase</keyword>
<feature type="domain" description="CBM6" evidence="10">
    <location>
        <begin position="48"/>
        <end position="169"/>
    </location>
</feature>
<dbReference type="Gene3D" id="2.60.40.1180">
    <property type="entry name" value="Golgi alpha-mannosidase II"/>
    <property type="match status" value="1"/>
</dbReference>
<dbReference type="Pfam" id="PF03422">
    <property type="entry name" value="CBM_6"/>
    <property type="match status" value="1"/>
</dbReference>
<keyword evidence="4 7" id="KW-0732">Signal</keyword>
<evidence type="ECO:0000259" key="9">
    <source>
        <dbReference type="PROSITE" id="PS50222"/>
    </source>
</evidence>
<keyword evidence="13" id="KW-1185">Reference proteome</keyword>
<dbReference type="InterPro" id="IPR000933">
    <property type="entry name" value="Glyco_hydro_29"/>
</dbReference>
<dbReference type="EMBL" id="WHNZ01000022">
    <property type="protein sequence ID" value="NOV00732.1"/>
    <property type="molecule type" value="Genomic_DNA"/>
</dbReference>
<dbReference type="InterPro" id="IPR002105">
    <property type="entry name" value="Dockerin_1_rpt"/>
</dbReference>
<dbReference type="InterPro" id="IPR002048">
    <property type="entry name" value="EF_hand_dom"/>
</dbReference>
<dbReference type="InterPro" id="IPR002102">
    <property type="entry name" value="Cohesin_dom"/>
</dbReference>
<dbReference type="SMART" id="SM00812">
    <property type="entry name" value="Alpha_L_fucos"/>
    <property type="match status" value="1"/>
</dbReference>
<dbReference type="Gene3D" id="1.10.1330.10">
    <property type="entry name" value="Dockerin domain"/>
    <property type="match status" value="1"/>
</dbReference>
<dbReference type="RefSeq" id="WP_171683559.1">
    <property type="nucleotide sequence ID" value="NZ_WHNZ01000022.1"/>
</dbReference>
<dbReference type="InterPro" id="IPR013783">
    <property type="entry name" value="Ig-like_fold"/>
</dbReference>
<feature type="chain" id="PRO_5046993975" description="alpha-L-fucosidase" evidence="7">
    <location>
        <begin position="29"/>
        <end position="1315"/>
    </location>
</feature>
<evidence type="ECO:0000256" key="4">
    <source>
        <dbReference type="ARBA" id="ARBA00022729"/>
    </source>
</evidence>
<dbReference type="PROSITE" id="PS50222">
    <property type="entry name" value="EF_HAND_2"/>
    <property type="match status" value="1"/>
</dbReference>
<proteinExistence type="inferred from homology"/>
<dbReference type="InterPro" id="IPR000421">
    <property type="entry name" value="FA58C"/>
</dbReference>
<dbReference type="Gene3D" id="2.60.40.10">
    <property type="entry name" value="Immunoglobulins"/>
    <property type="match status" value="1"/>
</dbReference>
<dbReference type="Proteomes" id="UP000618579">
    <property type="component" value="Unassembled WGS sequence"/>
</dbReference>
<dbReference type="Gene3D" id="2.60.120.260">
    <property type="entry name" value="Galactose-binding domain-like"/>
    <property type="match status" value="3"/>
</dbReference>
<comment type="caution">
    <text evidence="12">The sequence shown here is derived from an EMBL/GenBank/DDBJ whole genome shotgun (WGS) entry which is preliminary data.</text>
</comment>
<dbReference type="SMART" id="SM00606">
    <property type="entry name" value="CBD_IV"/>
    <property type="match status" value="1"/>
</dbReference>
<dbReference type="SUPFAM" id="SSF49384">
    <property type="entry name" value="Carbohydrate-binding domain"/>
    <property type="match status" value="1"/>
</dbReference>
<dbReference type="InterPro" id="IPR008965">
    <property type="entry name" value="CBM2/CBM3_carb-bd_dom_sf"/>
</dbReference>
<dbReference type="Gene3D" id="2.60.40.680">
    <property type="match status" value="1"/>
</dbReference>
<dbReference type="InterPro" id="IPR018247">
    <property type="entry name" value="EF_Hand_1_Ca_BS"/>
</dbReference>
<evidence type="ECO:0000256" key="1">
    <source>
        <dbReference type="ARBA" id="ARBA00004071"/>
    </source>
</evidence>
<feature type="domain" description="F5/8 type C" evidence="8">
    <location>
        <begin position="584"/>
        <end position="713"/>
    </location>
</feature>
<name>A0ABX1ZKW5_9BACL</name>
<feature type="domain" description="F5/8 type C" evidence="8">
    <location>
        <begin position="732"/>
        <end position="878"/>
    </location>
</feature>
<dbReference type="PANTHER" id="PTHR10030">
    <property type="entry name" value="ALPHA-L-FUCOSIDASE"/>
    <property type="match status" value="1"/>
</dbReference>
<dbReference type="Pfam" id="PF00754">
    <property type="entry name" value="F5_F8_type_C"/>
    <property type="match status" value="2"/>
</dbReference>
<dbReference type="InterPro" id="IPR016134">
    <property type="entry name" value="Dockerin_dom"/>
</dbReference>
<evidence type="ECO:0000313" key="12">
    <source>
        <dbReference type="EMBL" id="NOV00732.1"/>
    </source>
</evidence>
<dbReference type="CDD" id="cd04084">
    <property type="entry name" value="CBM6_xylanase-like"/>
    <property type="match status" value="1"/>
</dbReference>